<comment type="caution">
    <text evidence="3">The sequence shown here is derived from an EMBL/GenBank/DDBJ whole genome shotgun (WGS) entry which is preliminary data.</text>
</comment>
<proteinExistence type="predicted"/>
<dbReference type="InterPro" id="IPR013490">
    <property type="entry name" value="CRISPR-assoc_RAMP_Csx10"/>
</dbReference>
<gene>
    <name evidence="3" type="primary">csx10</name>
    <name evidence="3" type="ORF">H6G81_04755</name>
</gene>
<accession>A0ABR8GLD0</accession>
<sequence>MKQGKTLISIKITALSPLAIGKEKPGGSISEVEKYIPGSVLRGAVAKQILQRHSGMELENLDVVADNNHFQQLFLDENPAIFQNAYPAVALFGDRYQVVEDAIKVLPATAVSSKANPGFIAKNHGVFDTLIDSFCAEKFNYPYDPSNLKALADGIDSRVESYSSFYSKHGDKYYSHAVTSRLLTRVGINRRRATAAEDILYSIEVLNEAFLQKNNTKSTNKITKKTDFKSLEWNNYVYRSCIIVPTKTLANKLTSFINNNSEKFRLGGSISRGLGKVKIHAKAIQINNNVKNRLDQFNRKLKERWKNWSDAFGETINNPFDSQIYFTINLQSDAILLENWQRTTVISSAMLKEFVYIKDEDDKSLKLHTAYSSYDYRSGWNSAWGLMKDVELVTNKGSVYLFSTTNPKLWYEKLFDLECSGVGERISEGFGQVEICNEFHLVFREAAV</sequence>
<feature type="domain" description="CRISPR type III-associated protein" evidence="2">
    <location>
        <begin position="11"/>
        <end position="278"/>
    </location>
</feature>
<keyword evidence="1" id="KW-0051">Antiviral defense</keyword>
<organism evidence="3 4">
    <name type="scientific">Scytonema hofmannii FACHB-248</name>
    <dbReference type="NCBI Taxonomy" id="1842502"/>
    <lineage>
        <taxon>Bacteria</taxon>
        <taxon>Bacillati</taxon>
        <taxon>Cyanobacteriota</taxon>
        <taxon>Cyanophyceae</taxon>
        <taxon>Nostocales</taxon>
        <taxon>Scytonemataceae</taxon>
        <taxon>Scytonema</taxon>
    </lineage>
</organism>
<evidence type="ECO:0000313" key="3">
    <source>
        <dbReference type="EMBL" id="MBD2603860.1"/>
    </source>
</evidence>
<dbReference type="Proteomes" id="UP000660380">
    <property type="component" value="Unassembled WGS sequence"/>
</dbReference>
<evidence type="ECO:0000313" key="4">
    <source>
        <dbReference type="Proteomes" id="UP000660380"/>
    </source>
</evidence>
<dbReference type="InterPro" id="IPR005537">
    <property type="entry name" value="RAMP_III_fam"/>
</dbReference>
<evidence type="ECO:0000256" key="1">
    <source>
        <dbReference type="ARBA" id="ARBA00023118"/>
    </source>
</evidence>
<name>A0ABR8GLD0_9CYAN</name>
<dbReference type="EMBL" id="JACJTA010000006">
    <property type="protein sequence ID" value="MBD2603860.1"/>
    <property type="molecule type" value="Genomic_DNA"/>
</dbReference>
<reference evidence="3 4" key="1">
    <citation type="journal article" date="2020" name="ISME J.">
        <title>Comparative genomics reveals insights into cyanobacterial evolution and habitat adaptation.</title>
        <authorList>
            <person name="Chen M.Y."/>
            <person name="Teng W.K."/>
            <person name="Zhao L."/>
            <person name="Hu C.X."/>
            <person name="Zhou Y.K."/>
            <person name="Han B.P."/>
            <person name="Song L.R."/>
            <person name="Shu W.S."/>
        </authorList>
    </citation>
    <scope>NUCLEOTIDE SEQUENCE [LARGE SCALE GENOMIC DNA]</scope>
    <source>
        <strain evidence="3 4">FACHB-248</strain>
    </source>
</reference>
<dbReference type="NCBIfam" id="TIGR02674">
    <property type="entry name" value="cas_cyan_RAMP_2"/>
    <property type="match status" value="1"/>
</dbReference>
<dbReference type="RefSeq" id="WP_029630483.1">
    <property type="nucleotide sequence ID" value="NZ_JACJTA010000006.1"/>
</dbReference>
<keyword evidence="4" id="KW-1185">Reference proteome</keyword>
<protein>
    <submittedName>
        <fullName evidence="3">CRISPR-associated RAMP protein Csx10</fullName>
    </submittedName>
</protein>
<dbReference type="Pfam" id="PF03787">
    <property type="entry name" value="RAMPs"/>
    <property type="match status" value="1"/>
</dbReference>
<evidence type="ECO:0000259" key="2">
    <source>
        <dbReference type="Pfam" id="PF03787"/>
    </source>
</evidence>